<proteinExistence type="predicted"/>
<keyword evidence="2" id="KW-0813">Transport</keyword>
<evidence type="ECO:0000256" key="3">
    <source>
        <dbReference type="ARBA" id="ARBA00022449"/>
    </source>
</evidence>
<feature type="transmembrane region" description="Helical" evidence="9">
    <location>
        <begin position="183"/>
        <end position="203"/>
    </location>
</feature>
<dbReference type="InterPro" id="IPR038770">
    <property type="entry name" value="Na+/solute_symporter_sf"/>
</dbReference>
<reference evidence="11" key="1">
    <citation type="submission" date="2020-05" db="EMBL/GenBank/DDBJ databases">
        <authorList>
            <person name="Chiriac C."/>
            <person name="Salcher M."/>
            <person name="Ghai R."/>
            <person name="Kavagutti S V."/>
        </authorList>
    </citation>
    <scope>NUCLEOTIDE SEQUENCE</scope>
</reference>
<dbReference type="Gene3D" id="1.20.1530.20">
    <property type="match status" value="1"/>
</dbReference>
<evidence type="ECO:0000256" key="2">
    <source>
        <dbReference type="ARBA" id="ARBA00022448"/>
    </source>
</evidence>
<organism evidence="11">
    <name type="scientific">freshwater metagenome</name>
    <dbReference type="NCBI Taxonomy" id="449393"/>
    <lineage>
        <taxon>unclassified sequences</taxon>
        <taxon>metagenomes</taxon>
        <taxon>ecological metagenomes</taxon>
    </lineage>
</organism>
<keyword evidence="5 9" id="KW-0812">Transmembrane</keyword>
<keyword evidence="6 9" id="KW-1133">Transmembrane helix</keyword>
<keyword evidence="8 9" id="KW-0472">Membrane</keyword>
<feature type="transmembrane region" description="Helical" evidence="9">
    <location>
        <begin position="77"/>
        <end position="96"/>
    </location>
</feature>
<evidence type="ECO:0000256" key="5">
    <source>
        <dbReference type="ARBA" id="ARBA00022692"/>
    </source>
</evidence>
<evidence type="ECO:0000256" key="8">
    <source>
        <dbReference type="ARBA" id="ARBA00023136"/>
    </source>
</evidence>
<evidence type="ECO:0000256" key="6">
    <source>
        <dbReference type="ARBA" id="ARBA00022989"/>
    </source>
</evidence>
<feature type="transmembrane region" description="Helical" evidence="9">
    <location>
        <begin position="103"/>
        <end position="126"/>
    </location>
</feature>
<sequence>MRPAVLRLITLGVLITWGLGAVGAILLLGLSTPIAVLVGAILIVSGPTVVLPLLSFVRPPDRVRATLKWEGVMMDPIGALVAVVVFASLTASNGLSTFSVEQFVLSLAVGVGSGLIFAILLVPILATHRLSGRDKVAATLMMVVAAFLVADLVYADSGLAAALVMGIALINQSRVNMTYIDEFKATLIPILLGILFILLAANIDVGDVIKLGLPGLAFVAFLAFVVRPLAVLTTAGLAITWKERFLMMTISARGVVAAATAPVFGLALVDKGMKGADEIVPVVFLVIAGTVLISAILSPLVARSLGMLGKSAPSVFFVGAPRWATALGTALEAAGAEVRFWTVDSVQIERAKTAGLSVSTEPIDPRDPDRITGLSGVALIAIATTDDALNQLFAYELSQALEPDQIYRVPGPENALEVVRNAGRLIRTDVGIDEVEKRIESGQEFAVFDSDAELPDGAVPLLVLETTRNLSHLDLFFYCDRPDSPQRRLRRVAALVP</sequence>
<dbReference type="EMBL" id="CAESAN010000026">
    <property type="protein sequence ID" value="CAB4339468.1"/>
    <property type="molecule type" value="Genomic_DNA"/>
</dbReference>
<protein>
    <submittedName>
        <fullName evidence="11">Unannotated protein</fullName>
    </submittedName>
</protein>
<evidence type="ECO:0000256" key="4">
    <source>
        <dbReference type="ARBA" id="ARBA00022475"/>
    </source>
</evidence>
<dbReference type="InterPro" id="IPR006153">
    <property type="entry name" value="Cation/H_exchanger_TM"/>
</dbReference>
<dbReference type="AlphaFoldDB" id="A0A6J5ZDG0"/>
<feature type="domain" description="Cation/H+ exchanger transmembrane" evidence="10">
    <location>
        <begin position="3"/>
        <end position="301"/>
    </location>
</feature>
<evidence type="ECO:0000256" key="7">
    <source>
        <dbReference type="ARBA" id="ARBA00023065"/>
    </source>
</evidence>
<dbReference type="Pfam" id="PF00999">
    <property type="entry name" value="Na_H_Exchanger"/>
    <property type="match status" value="1"/>
</dbReference>
<feature type="transmembrane region" description="Helical" evidence="9">
    <location>
        <begin position="279"/>
        <end position="302"/>
    </location>
</feature>
<comment type="subcellular location">
    <subcellularLocation>
        <location evidence="1">Cell membrane</location>
        <topology evidence="1">Multi-pass membrane protein</topology>
    </subcellularLocation>
</comment>
<keyword evidence="3" id="KW-0050">Antiport</keyword>
<dbReference type="PANTHER" id="PTHR32507">
    <property type="entry name" value="NA(+)/H(+) ANTIPORTER 1"/>
    <property type="match status" value="1"/>
</dbReference>
<feature type="transmembrane region" description="Helical" evidence="9">
    <location>
        <begin position="215"/>
        <end position="238"/>
    </location>
</feature>
<gene>
    <name evidence="11" type="ORF">UFOPK3547_00449</name>
</gene>
<evidence type="ECO:0000259" key="10">
    <source>
        <dbReference type="Pfam" id="PF00999"/>
    </source>
</evidence>
<evidence type="ECO:0000313" key="11">
    <source>
        <dbReference type="EMBL" id="CAB4339468.1"/>
    </source>
</evidence>
<evidence type="ECO:0000256" key="1">
    <source>
        <dbReference type="ARBA" id="ARBA00004651"/>
    </source>
</evidence>
<feature type="transmembrane region" description="Helical" evidence="9">
    <location>
        <begin position="6"/>
        <end position="28"/>
    </location>
</feature>
<dbReference type="GO" id="GO:0015297">
    <property type="term" value="F:antiporter activity"/>
    <property type="evidence" value="ECO:0007669"/>
    <property type="project" value="UniProtKB-KW"/>
</dbReference>
<feature type="transmembrane region" description="Helical" evidence="9">
    <location>
        <begin position="245"/>
        <end position="267"/>
    </location>
</feature>
<dbReference type="GO" id="GO:0005886">
    <property type="term" value="C:plasma membrane"/>
    <property type="evidence" value="ECO:0007669"/>
    <property type="project" value="UniProtKB-SubCell"/>
</dbReference>
<feature type="transmembrane region" description="Helical" evidence="9">
    <location>
        <begin position="138"/>
        <end position="171"/>
    </location>
</feature>
<dbReference type="GO" id="GO:1902600">
    <property type="term" value="P:proton transmembrane transport"/>
    <property type="evidence" value="ECO:0007669"/>
    <property type="project" value="InterPro"/>
</dbReference>
<evidence type="ECO:0000256" key="9">
    <source>
        <dbReference type="SAM" id="Phobius"/>
    </source>
</evidence>
<name>A0A6J5ZDG0_9ZZZZ</name>
<feature type="transmembrane region" description="Helical" evidence="9">
    <location>
        <begin position="35"/>
        <end position="57"/>
    </location>
</feature>
<keyword evidence="4" id="KW-1003">Cell membrane</keyword>
<accession>A0A6J5ZDG0</accession>
<keyword evidence="7" id="KW-0406">Ion transport</keyword>
<dbReference type="PANTHER" id="PTHR32507:SF0">
    <property type="entry name" value="NA(+)_H(+) ANTIPORTER 2-RELATED"/>
    <property type="match status" value="1"/>
</dbReference>